<dbReference type="GO" id="GO:0008270">
    <property type="term" value="F:zinc ion binding"/>
    <property type="evidence" value="ECO:0007669"/>
    <property type="project" value="InterPro"/>
</dbReference>
<evidence type="ECO:0000256" key="4">
    <source>
        <dbReference type="ARBA" id="ARBA00022729"/>
    </source>
</evidence>
<gene>
    <name evidence="10" type="ORF">CONLIGDRAFT_181149</name>
</gene>
<dbReference type="EMBL" id="KV875094">
    <property type="protein sequence ID" value="OIW33523.1"/>
    <property type="molecule type" value="Genomic_DNA"/>
</dbReference>
<evidence type="ECO:0000256" key="5">
    <source>
        <dbReference type="ARBA" id="ARBA00022801"/>
    </source>
</evidence>
<name>A0A1J7J2B8_9PEZI</name>
<dbReference type="GO" id="GO:0031012">
    <property type="term" value="C:extracellular matrix"/>
    <property type="evidence" value="ECO:0007669"/>
    <property type="project" value="InterPro"/>
</dbReference>
<dbReference type="PROSITE" id="PS00546">
    <property type="entry name" value="CYSTEINE_SWITCH"/>
    <property type="match status" value="1"/>
</dbReference>
<feature type="region of interest" description="Disordered" evidence="9">
    <location>
        <begin position="34"/>
        <end position="72"/>
    </location>
</feature>
<keyword evidence="11" id="KW-1185">Reference proteome</keyword>
<reference evidence="10 11" key="1">
    <citation type="submission" date="2016-10" db="EMBL/GenBank/DDBJ databases">
        <title>Draft genome sequence of Coniochaeta ligniaria NRRL30616, a lignocellulolytic fungus for bioabatement of inhibitors in plant biomass hydrolysates.</title>
        <authorList>
            <consortium name="DOE Joint Genome Institute"/>
            <person name="Jimenez D.J."/>
            <person name="Hector R.E."/>
            <person name="Riley R."/>
            <person name="Sun H."/>
            <person name="Grigoriev I.V."/>
            <person name="Van Elsas J.D."/>
            <person name="Nichols N.N."/>
        </authorList>
    </citation>
    <scope>NUCLEOTIDE SEQUENCE [LARGE SCALE GENOMIC DNA]</scope>
    <source>
        <strain evidence="10 11">NRRL 30616</strain>
    </source>
</reference>
<evidence type="ECO:0000256" key="3">
    <source>
        <dbReference type="ARBA" id="ARBA00022723"/>
    </source>
</evidence>
<dbReference type="InterPro" id="IPR021158">
    <property type="entry name" value="Pept_M10A_Zn_BS"/>
</dbReference>
<evidence type="ECO:0000313" key="11">
    <source>
        <dbReference type="Proteomes" id="UP000182658"/>
    </source>
</evidence>
<keyword evidence="7" id="KW-0482">Metalloprotease</keyword>
<evidence type="ECO:0000256" key="7">
    <source>
        <dbReference type="ARBA" id="ARBA00023049"/>
    </source>
</evidence>
<evidence type="ECO:0000256" key="8">
    <source>
        <dbReference type="ARBA" id="ARBA00023145"/>
    </source>
</evidence>
<dbReference type="GO" id="GO:0004222">
    <property type="term" value="F:metalloendopeptidase activity"/>
    <property type="evidence" value="ECO:0007669"/>
    <property type="project" value="InterPro"/>
</dbReference>
<keyword evidence="8" id="KW-0865">Zymogen</keyword>
<keyword evidence="6" id="KW-0862">Zinc</keyword>
<evidence type="ECO:0000313" key="10">
    <source>
        <dbReference type="EMBL" id="OIW33523.1"/>
    </source>
</evidence>
<keyword evidence="4" id="KW-0732">Signal</keyword>
<keyword evidence="5" id="KW-0378">Hydrolase</keyword>
<proteinExistence type="predicted"/>
<evidence type="ECO:0000256" key="2">
    <source>
        <dbReference type="ARBA" id="ARBA00022670"/>
    </source>
</evidence>
<comment type="cofactor">
    <cofactor evidence="1">
        <name>Zn(2+)</name>
        <dbReference type="ChEBI" id="CHEBI:29105"/>
    </cofactor>
</comment>
<dbReference type="Proteomes" id="UP000182658">
    <property type="component" value="Unassembled WGS sequence"/>
</dbReference>
<dbReference type="GO" id="GO:0006508">
    <property type="term" value="P:proteolysis"/>
    <property type="evidence" value="ECO:0007669"/>
    <property type="project" value="UniProtKB-KW"/>
</dbReference>
<protein>
    <submittedName>
        <fullName evidence="10">Uncharacterized protein</fullName>
    </submittedName>
</protein>
<sequence length="72" mass="8012">MVLGHRGSGTRTLKRRDCRSGRYGSLIIRNRAGLRSPRCNSPDIASSKRGRGSFSPQNRHVRVETMCSSLNP</sequence>
<evidence type="ECO:0000256" key="6">
    <source>
        <dbReference type="ARBA" id="ARBA00022833"/>
    </source>
</evidence>
<evidence type="ECO:0000256" key="9">
    <source>
        <dbReference type="SAM" id="MobiDB-lite"/>
    </source>
</evidence>
<accession>A0A1J7J2B8</accession>
<organism evidence="10 11">
    <name type="scientific">Coniochaeta ligniaria NRRL 30616</name>
    <dbReference type="NCBI Taxonomy" id="1408157"/>
    <lineage>
        <taxon>Eukaryota</taxon>
        <taxon>Fungi</taxon>
        <taxon>Dikarya</taxon>
        <taxon>Ascomycota</taxon>
        <taxon>Pezizomycotina</taxon>
        <taxon>Sordariomycetes</taxon>
        <taxon>Sordariomycetidae</taxon>
        <taxon>Coniochaetales</taxon>
        <taxon>Coniochaetaceae</taxon>
        <taxon>Coniochaeta</taxon>
    </lineage>
</organism>
<keyword evidence="3" id="KW-0479">Metal-binding</keyword>
<dbReference type="InParanoid" id="A0A1J7J2B8"/>
<dbReference type="AlphaFoldDB" id="A0A1J7J2B8"/>
<keyword evidence="2" id="KW-0645">Protease</keyword>
<evidence type="ECO:0000256" key="1">
    <source>
        <dbReference type="ARBA" id="ARBA00001947"/>
    </source>
</evidence>